<dbReference type="PANTHER" id="PTHR42682:SF4">
    <property type="entry name" value="NADH-UBIQUINONE_PLASTOQUINONE"/>
    <property type="match status" value="1"/>
</dbReference>
<keyword evidence="5" id="KW-0560">Oxidoreductase</keyword>
<feature type="transmembrane region" description="Helical" evidence="7">
    <location>
        <begin position="286"/>
        <end position="306"/>
    </location>
</feature>
<protein>
    <submittedName>
        <fullName evidence="9">Na+/H+ antiporter subunit D</fullName>
    </submittedName>
</protein>
<feature type="transmembrane region" description="Helical" evidence="7">
    <location>
        <begin position="150"/>
        <end position="172"/>
    </location>
</feature>
<sequence>MESPATLVASLTMSGVTLYISTQAEGARSVEGKLISLVFYAISAYYMFSSNIIDGFSLILSLISFTAGLATTYFSELYSRKGGYPTYLPATIGLFAYSTSLAYLAPNLIFLIIAWSIMEIVGFILVRVGEEHSTEGSLRATRGYIFASTSTFELTAFTLIVASLPVLAVSSTGILFQGFTHPNQVIVVDSPLLISILLAGFITKSALFPLHFWLPGAHSAAPSPASALLSGLTTPLGFYGLYRLSQVVSFKGYDTTISIALLAMGLISILYAGLQALSQRDGKMMLAYTTIMTNGFISTLFSLYIINPGDAFLKLLTLLALVMQMSYKTTLFCDVGVVELSYGTRYVHGLRDLSERLRVSSVGALLSSLTLLGVPGTIGFLVKLASIYYITSTMLTRVDYTIATSLASAVAYIAFSMLVGLRYLAIYMPTIKRSHASVLEFKNPGTSIQFPVLLLGLLNILAPIFVTLPQTGFDWVSILALTTLPIPLLASLYFALHSRVVAVGS</sequence>
<dbReference type="PRINTS" id="PR01434">
    <property type="entry name" value="NADHDHGNASE5"/>
</dbReference>
<feature type="transmembrane region" description="Helical" evidence="7">
    <location>
        <begin position="475"/>
        <end position="496"/>
    </location>
</feature>
<feature type="transmembrane region" description="Helical" evidence="7">
    <location>
        <begin position="86"/>
        <end position="103"/>
    </location>
</feature>
<feature type="transmembrane region" description="Helical" evidence="7">
    <location>
        <begin position="34"/>
        <end position="49"/>
    </location>
</feature>
<keyword evidence="6 7" id="KW-0472">Membrane</keyword>
<feature type="transmembrane region" description="Helical" evidence="7">
    <location>
        <begin position="363"/>
        <end position="390"/>
    </location>
</feature>
<evidence type="ECO:0000256" key="1">
    <source>
        <dbReference type="ARBA" id="ARBA00004651"/>
    </source>
</evidence>
<dbReference type="Pfam" id="PF00361">
    <property type="entry name" value="Proton_antipo_M"/>
    <property type="match status" value="1"/>
</dbReference>
<evidence type="ECO:0000313" key="9">
    <source>
        <dbReference type="EMBL" id="HHP67345.1"/>
    </source>
</evidence>
<dbReference type="GO" id="GO:0016491">
    <property type="term" value="F:oxidoreductase activity"/>
    <property type="evidence" value="ECO:0007669"/>
    <property type="project" value="UniProtKB-KW"/>
</dbReference>
<feature type="transmembrane region" description="Helical" evidence="7">
    <location>
        <begin position="256"/>
        <end position="274"/>
    </location>
</feature>
<feature type="transmembrane region" description="Helical" evidence="7">
    <location>
        <begin position="6"/>
        <end position="22"/>
    </location>
</feature>
<keyword evidence="3 7" id="KW-0812">Transmembrane</keyword>
<evidence type="ECO:0000256" key="6">
    <source>
        <dbReference type="ARBA" id="ARBA00023136"/>
    </source>
</evidence>
<organism evidence="9">
    <name type="scientific">Thermogladius calderae</name>
    <dbReference type="NCBI Taxonomy" id="1200300"/>
    <lineage>
        <taxon>Archaea</taxon>
        <taxon>Thermoproteota</taxon>
        <taxon>Thermoprotei</taxon>
        <taxon>Desulfurococcales</taxon>
        <taxon>Desulfurococcaceae</taxon>
        <taxon>Thermogladius</taxon>
    </lineage>
</organism>
<name>A0A7J3XXQ7_9CREN</name>
<gene>
    <name evidence="9" type="ORF">ENM60_00900</name>
</gene>
<feature type="transmembrane region" description="Helical" evidence="7">
    <location>
        <begin position="402"/>
        <end position="427"/>
    </location>
</feature>
<evidence type="ECO:0000256" key="3">
    <source>
        <dbReference type="ARBA" id="ARBA00022692"/>
    </source>
</evidence>
<comment type="caution">
    <text evidence="9">The sequence shown here is derived from an EMBL/GenBank/DDBJ whole genome shotgun (WGS) entry which is preliminary data.</text>
</comment>
<keyword evidence="4 7" id="KW-1133">Transmembrane helix</keyword>
<dbReference type="PANTHER" id="PTHR42682">
    <property type="entry name" value="HYDROGENASE-4 COMPONENT F"/>
    <property type="match status" value="1"/>
</dbReference>
<evidence type="ECO:0000256" key="4">
    <source>
        <dbReference type="ARBA" id="ARBA00022989"/>
    </source>
</evidence>
<feature type="transmembrane region" description="Helical" evidence="7">
    <location>
        <begin position="192"/>
        <end position="214"/>
    </location>
</feature>
<dbReference type="AlphaFoldDB" id="A0A7J3XXQ7"/>
<proteinExistence type="predicted"/>
<comment type="subcellular location">
    <subcellularLocation>
        <location evidence="1">Cell membrane</location>
        <topology evidence="1">Multi-pass membrane protein</topology>
    </subcellularLocation>
</comment>
<dbReference type="EMBL" id="DRYK01000018">
    <property type="protein sequence ID" value="HHP67345.1"/>
    <property type="molecule type" value="Genomic_DNA"/>
</dbReference>
<evidence type="ECO:0000256" key="2">
    <source>
        <dbReference type="ARBA" id="ARBA00022475"/>
    </source>
</evidence>
<dbReference type="InterPro" id="IPR052175">
    <property type="entry name" value="ComplexI-like_HydComp"/>
</dbReference>
<evidence type="ECO:0000256" key="5">
    <source>
        <dbReference type="ARBA" id="ARBA00023002"/>
    </source>
</evidence>
<reference evidence="9" key="1">
    <citation type="journal article" date="2020" name="mSystems">
        <title>Genome- and Community-Level Interaction Insights into Carbon Utilization and Element Cycling Functions of Hydrothermarchaeota in Hydrothermal Sediment.</title>
        <authorList>
            <person name="Zhou Z."/>
            <person name="Liu Y."/>
            <person name="Xu W."/>
            <person name="Pan J."/>
            <person name="Luo Z.H."/>
            <person name="Li M."/>
        </authorList>
    </citation>
    <scope>NUCLEOTIDE SEQUENCE [LARGE SCALE GENOMIC DNA]</scope>
    <source>
        <strain evidence="9">SpSt-110</strain>
    </source>
</reference>
<accession>A0A7J3XXQ7</accession>
<keyword evidence="2" id="KW-1003">Cell membrane</keyword>
<feature type="transmembrane region" description="Helical" evidence="7">
    <location>
        <begin position="448"/>
        <end position="469"/>
    </location>
</feature>
<dbReference type="GO" id="GO:0005886">
    <property type="term" value="C:plasma membrane"/>
    <property type="evidence" value="ECO:0007669"/>
    <property type="project" value="UniProtKB-SubCell"/>
</dbReference>
<feature type="domain" description="NADH:quinone oxidoreductase/Mrp antiporter transmembrane" evidence="8">
    <location>
        <begin position="105"/>
        <end position="395"/>
    </location>
</feature>
<evidence type="ECO:0000259" key="8">
    <source>
        <dbReference type="Pfam" id="PF00361"/>
    </source>
</evidence>
<feature type="transmembrane region" description="Helical" evidence="7">
    <location>
        <begin position="55"/>
        <end position="74"/>
    </location>
</feature>
<evidence type="ECO:0000256" key="7">
    <source>
        <dbReference type="SAM" id="Phobius"/>
    </source>
</evidence>
<dbReference type="InterPro" id="IPR001750">
    <property type="entry name" value="ND/Mrp_TM"/>
</dbReference>